<dbReference type="PANTHER" id="PTHR33098:SF119">
    <property type="entry name" value="OS06G0566500 PROTEIN"/>
    <property type="match status" value="1"/>
</dbReference>
<reference evidence="4" key="1">
    <citation type="journal article" date="2018" name="DNA Res.">
        <title>Multiple hybrid de novo genome assembly of finger millet, an orphan allotetraploid crop.</title>
        <authorList>
            <person name="Hatakeyama M."/>
            <person name="Aluri S."/>
            <person name="Balachadran M.T."/>
            <person name="Sivarajan S.R."/>
            <person name="Patrignani A."/>
            <person name="Gruter S."/>
            <person name="Poveda L."/>
            <person name="Shimizu-Inatsugi R."/>
            <person name="Baeten J."/>
            <person name="Francoijs K.J."/>
            <person name="Nataraja K.N."/>
            <person name="Reddy Y.A.N."/>
            <person name="Phadnis S."/>
            <person name="Ravikumar R.L."/>
            <person name="Schlapbach R."/>
            <person name="Sreeman S.M."/>
            <person name="Shimizu K.K."/>
        </authorList>
    </citation>
    <scope>NUCLEOTIDE SEQUENCE</scope>
</reference>
<feature type="region of interest" description="Disordered" evidence="1">
    <location>
        <begin position="217"/>
        <end position="305"/>
    </location>
</feature>
<evidence type="ECO:0000259" key="3">
    <source>
        <dbReference type="Pfam" id="PF14364"/>
    </source>
</evidence>
<reference evidence="4" key="2">
    <citation type="submission" date="2021-12" db="EMBL/GenBank/DDBJ databases">
        <title>Resequencing data analysis of finger millet.</title>
        <authorList>
            <person name="Hatakeyama M."/>
            <person name="Aluri S."/>
            <person name="Balachadran M.T."/>
            <person name="Sivarajan S.R."/>
            <person name="Poveda L."/>
            <person name="Shimizu-Inatsugi R."/>
            <person name="Schlapbach R."/>
            <person name="Sreeman S.M."/>
            <person name="Shimizu K.K."/>
        </authorList>
    </citation>
    <scope>NUCLEOTIDE SEQUENCE</scope>
</reference>
<evidence type="ECO:0000256" key="1">
    <source>
        <dbReference type="SAM" id="MobiDB-lite"/>
    </source>
</evidence>
<gene>
    <name evidence="4" type="primary">ga15127</name>
    <name evidence="4" type="ORF">PR202_ga15127</name>
</gene>
<feature type="transmembrane region" description="Helical" evidence="2">
    <location>
        <begin position="17"/>
        <end position="36"/>
    </location>
</feature>
<keyword evidence="2" id="KW-0472">Membrane</keyword>
<evidence type="ECO:0000256" key="2">
    <source>
        <dbReference type="SAM" id="Phobius"/>
    </source>
</evidence>
<dbReference type="EMBL" id="BQKI01000007">
    <property type="protein sequence ID" value="GJM98145.1"/>
    <property type="molecule type" value="Genomic_DNA"/>
</dbReference>
<keyword evidence="2" id="KW-0812">Transmembrane</keyword>
<dbReference type="Pfam" id="PF14364">
    <property type="entry name" value="DUF4408"/>
    <property type="match status" value="1"/>
</dbReference>
<protein>
    <recommendedName>
        <fullName evidence="3">DUF4408 domain-containing protein</fullName>
    </recommendedName>
</protein>
<keyword evidence="5" id="KW-1185">Reference proteome</keyword>
<name>A0AAV5CIX0_ELECO</name>
<feature type="domain" description="DUF4408" evidence="3">
    <location>
        <begin position="8"/>
        <end position="39"/>
    </location>
</feature>
<feature type="compositionally biased region" description="Basic and acidic residues" evidence="1">
    <location>
        <begin position="286"/>
        <end position="298"/>
    </location>
</feature>
<evidence type="ECO:0000313" key="5">
    <source>
        <dbReference type="Proteomes" id="UP001054889"/>
    </source>
</evidence>
<accession>A0AAV5CIX0</accession>
<proteinExistence type="predicted"/>
<dbReference type="InterPro" id="IPR025520">
    <property type="entry name" value="DUF4408"/>
</dbReference>
<dbReference type="PANTHER" id="PTHR33098">
    <property type="entry name" value="COTTON FIBER (DUF761)"/>
    <property type="match status" value="1"/>
</dbReference>
<dbReference type="AlphaFoldDB" id="A0AAV5CIX0"/>
<organism evidence="4 5">
    <name type="scientific">Eleusine coracana subsp. coracana</name>
    <dbReference type="NCBI Taxonomy" id="191504"/>
    <lineage>
        <taxon>Eukaryota</taxon>
        <taxon>Viridiplantae</taxon>
        <taxon>Streptophyta</taxon>
        <taxon>Embryophyta</taxon>
        <taxon>Tracheophyta</taxon>
        <taxon>Spermatophyta</taxon>
        <taxon>Magnoliopsida</taxon>
        <taxon>Liliopsida</taxon>
        <taxon>Poales</taxon>
        <taxon>Poaceae</taxon>
        <taxon>PACMAD clade</taxon>
        <taxon>Chloridoideae</taxon>
        <taxon>Cynodonteae</taxon>
        <taxon>Eleusininae</taxon>
        <taxon>Eleusine</taxon>
    </lineage>
</organism>
<keyword evidence="2" id="KW-1133">Transmembrane helix</keyword>
<dbReference type="Proteomes" id="UP001054889">
    <property type="component" value="Unassembled WGS sequence"/>
</dbReference>
<comment type="caution">
    <text evidence="4">The sequence shown here is derived from an EMBL/GenBank/DDBJ whole genome shotgun (WGS) entry which is preliminary data.</text>
</comment>
<evidence type="ECO:0000313" key="4">
    <source>
        <dbReference type="EMBL" id="GJM98145.1"/>
    </source>
</evidence>
<sequence>MLEEAAIPALWSAVNGFFTPAVLFILLNVVIGTIAVTSKSSAPPAAAANGGESASAVVEGGVEHQPQQRRLSRVPSMAFERLRSFNLSRFAAPAPEPASVDRVVDLGYEQPPAPTAPEKEAAVKAAVDPEPEREAEHAHAHMERCRSEAAADLEVPRLPARLHKSASEMSAFAHFEAEEVEEAVQAVEKRRPATTRDGAAGRRLSVEGRGFGFGVGFRGGGGGAGRRRRGGRAGRELHQQVPQPAEAAAHGVHPALPRGHPPRPGSGGSRGRLARIRANRGGWMQDTEKSKAEAETNNKKRKANSGRMGMVKIPFFLVPFRFWFPVE</sequence>